<evidence type="ECO:0000256" key="3">
    <source>
        <dbReference type="SAM" id="MobiDB-lite"/>
    </source>
</evidence>
<dbReference type="CDD" id="cd21177">
    <property type="entry name" value="LPMO_AA10"/>
    <property type="match status" value="1"/>
</dbReference>
<feature type="domain" description="Chitin-binding type-3" evidence="5">
    <location>
        <begin position="221"/>
        <end position="268"/>
    </location>
</feature>
<dbReference type="Proteomes" id="UP001519325">
    <property type="component" value="Unassembled WGS sequence"/>
</dbReference>
<evidence type="ECO:0000256" key="2">
    <source>
        <dbReference type="ARBA" id="ARBA00022801"/>
    </source>
</evidence>
<keyword evidence="7" id="KW-1185">Reference proteome</keyword>
<accession>A0ABS4Q8G2</accession>
<sequence>MGIRALSTAAAALGVALAVMPAGTASAHGYLSGPASRQAQCAAGTVSCGPVSYEPQSVEGPKGQRNCSAGLANFKELDDDGKPWTVHNVGGTVDFTWTLTALHRTASYEYYIGDQRVGFVDEGNQIPDSKTQTHKIDLSGFSGKQKLLAIWNIGDTVNAFYSCVDLNIGGGSAPTTGPTTTAPAPTTGAPAPTTTPEPTHSHPTTTAPPSTPVTTQPNPAGKVWEPHATFAIGDEVIYQGKKYRCLQAHTAHDPNWTPANTPALWQPI</sequence>
<dbReference type="SMART" id="SM00495">
    <property type="entry name" value="ChtBD3"/>
    <property type="match status" value="1"/>
</dbReference>
<organism evidence="6 7">
    <name type="scientific">Nocardia goodfellowii</name>
    <dbReference type="NCBI Taxonomy" id="882446"/>
    <lineage>
        <taxon>Bacteria</taxon>
        <taxon>Bacillati</taxon>
        <taxon>Actinomycetota</taxon>
        <taxon>Actinomycetes</taxon>
        <taxon>Mycobacteriales</taxon>
        <taxon>Nocardiaceae</taxon>
        <taxon>Nocardia</taxon>
    </lineage>
</organism>
<dbReference type="PANTHER" id="PTHR34823">
    <property type="entry name" value="GLCNAC-BINDING PROTEIN A"/>
    <property type="match status" value="1"/>
</dbReference>
<dbReference type="InterPro" id="IPR051024">
    <property type="entry name" value="GlcNAc_Chitin_IntDeg"/>
</dbReference>
<dbReference type="PANTHER" id="PTHR34823:SF1">
    <property type="entry name" value="CHITIN-BINDING TYPE-4 DOMAIN-CONTAINING PROTEIN"/>
    <property type="match status" value="1"/>
</dbReference>
<protein>
    <submittedName>
        <fullName evidence="6">Chitin-binding protein</fullName>
    </submittedName>
</protein>
<comment type="caution">
    <text evidence="6">The sequence shown here is derived from an EMBL/GenBank/DDBJ whole genome shotgun (WGS) entry which is preliminary data.</text>
</comment>
<evidence type="ECO:0000259" key="5">
    <source>
        <dbReference type="SMART" id="SM00495"/>
    </source>
</evidence>
<keyword evidence="2" id="KW-0378">Hydrolase</keyword>
<dbReference type="RefSeq" id="WP_307869469.1">
    <property type="nucleotide sequence ID" value="NZ_JAGGMR010000001.1"/>
</dbReference>
<dbReference type="SUPFAM" id="SSF51055">
    <property type="entry name" value="Carbohydrate binding domain"/>
    <property type="match status" value="1"/>
</dbReference>
<dbReference type="InterPro" id="IPR036573">
    <property type="entry name" value="CBM_sf_5/12"/>
</dbReference>
<feature type="compositionally biased region" description="Low complexity" evidence="3">
    <location>
        <begin position="173"/>
        <end position="215"/>
    </location>
</feature>
<feature type="chain" id="PRO_5046817577" evidence="4">
    <location>
        <begin position="28"/>
        <end position="268"/>
    </location>
</feature>
<name>A0ABS4Q8G2_9NOCA</name>
<reference evidence="6 7" key="1">
    <citation type="submission" date="2021-03" db="EMBL/GenBank/DDBJ databases">
        <title>Sequencing the genomes of 1000 actinobacteria strains.</title>
        <authorList>
            <person name="Klenk H.-P."/>
        </authorList>
    </citation>
    <scope>NUCLEOTIDE SEQUENCE [LARGE SCALE GENOMIC DNA]</scope>
    <source>
        <strain evidence="6 7">DSM 45516</strain>
    </source>
</reference>
<evidence type="ECO:0000256" key="4">
    <source>
        <dbReference type="SAM" id="SignalP"/>
    </source>
</evidence>
<dbReference type="Pfam" id="PF02839">
    <property type="entry name" value="CBM_5_12"/>
    <property type="match status" value="1"/>
</dbReference>
<feature type="signal peptide" evidence="4">
    <location>
        <begin position="1"/>
        <end position="27"/>
    </location>
</feature>
<gene>
    <name evidence="6" type="ORF">BJ987_000880</name>
</gene>
<dbReference type="Gene3D" id="2.70.50.50">
    <property type="entry name" value="chitin-binding protein cbp21"/>
    <property type="match status" value="1"/>
</dbReference>
<feature type="region of interest" description="Disordered" evidence="3">
    <location>
        <begin position="171"/>
        <end position="221"/>
    </location>
</feature>
<keyword evidence="1 4" id="KW-0732">Signal</keyword>
<evidence type="ECO:0000313" key="6">
    <source>
        <dbReference type="EMBL" id="MBP2187979.1"/>
    </source>
</evidence>
<dbReference type="InterPro" id="IPR004302">
    <property type="entry name" value="Cellulose/chitin-bd_N"/>
</dbReference>
<proteinExistence type="predicted"/>
<evidence type="ECO:0000313" key="7">
    <source>
        <dbReference type="Proteomes" id="UP001519325"/>
    </source>
</evidence>
<dbReference type="InterPro" id="IPR014756">
    <property type="entry name" value="Ig_E-set"/>
</dbReference>
<dbReference type="Pfam" id="PF03067">
    <property type="entry name" value="LPMO_10"/>
    <property type="match status" value="1"/>
</dbReference>
<evidence type="ECO:0000256" key="1">
    <source>
        <dbReference type="ARBA" id="ARBA00022729"/>
    </source>
</evidence>
<dbReference type="EMBL" id="JAGGMR010000001">
    <property type="protein sequence ID" value="MBP2187979.1"/>
    <property type="molecule type" value="Genomic_DNA"/>
</dbReference>
<dbReference type="InterPro" id="IPR003610">
    <property type="entry name" value="CBM5/12"/>
</dbReference>
<dbReference type="CDD" id="cd12214">
    <property type="entry name" value="ChiA1_BD"/>
    <property type="match status" value="1"/>
</dbReference>
<dbReference type="SUPFAM" id="SSF81296">
    <property type="entry name" value="E set domains"/>
    <property type="match status" value="1"/>
</dbReference>
<dbReference type="Gene3D" id="2.10.10.20">
    <property type="entry name" value="Carbohydrate-binding module superfamily 5/12"/>
    <property type="match status" value="1"/>
</dbReference>